<protein>
    <submittedName>
        <fullName evidence="1">Uncharacterized protein</fullName>
    </submittedName>
</protein>
<evidence type="ECO:0000313" key="2">
    <source>
        <dbReference type="Proteomes" id="UP001190700"/>
    </source>
</evidence>
<sequence length="408" mass="45954">MSDRQIRQTRQSSAQELITMHDRWSTGSTGDQQEYLKMPSLKMRIAGGNVRAKTHARPYCEGPAKRKALLSFKAPARGNSELPPPHKLYALCIACIVPNFTIRVDSLFCDSILSGRKEELKVPVPLLDRAVTEFQLPNYHSTGRCHKVFLLHDAEVWEETFRIALYGGIALPDCVVNFVRLTCEDYFAAEASTRWEDITDCGSVRGSILFKSDVIEMFLEHTVQMTQVLEGYPLGPGCKTKPIVPPRYYGLSPSVQQPFNYVFRGDSLPEDWLSWGIRSLFQELGLFEEGTPSIEVVVIPPWCRLKEIQQQFPFKGNCCLFSDTKFIIPLVPSQDTLSIRIGTEEYELSSGMVLEVSGPRSYQTLEVHREAPVGAVACLILHWSSANILTALTDSLLNLNKKRKAHNL</sequence>
<gene>
    <name evidence="1" type="ORF">CYMTET_13894</name>
</gene>
<dbReference type="AlphaFoldDB" id="A0AAE0LAK1"/>
<organism evidence="1 2">
    <name type="scientific">Cymbomonas tetramitiformis</name>
    <dbReference type="NCBI Taxonomy" id="36881"/>
    <lineage>
        <taxon>Eukaryota</taxon>
        <taxon>Viridiplantae</taxon>
        <taxon>Chlorophyta</taxon>
        <taxon>Pyramimonadophyceae</taxon>
        <taxon>Pyramimonadales</taxon>
        <taxon>Pyramimonadaceae</taxon>
        <taxon>Cymbomonas</taxon>
    </lineage>
</organism>
<reference evidence="1 2" key="1">
    <citation type="journal article" date="2015" name="Genome Biol. Evol.">
        <title>Comparative Genomics of a Bacterivorous Green Alga Reveals Evolutionary Causalities and Consequences of Phago-Mixotrophic Mode of Nutrition.</title>
        <authorList>
            <person name="Burns J.A."/>
            <person name="Paasch A."/>
            <person name="Narechania A."/>
            <person name="Kim E."/>
        </authorList>
    </citation>
    <scope>NUCLEOTIDE SEQUENCE [LARGE SCALE GENOMIC DNA]</scope>
    <source>
        <strain evidence="1 2">PLY_AMNH</strain>
    </source>
</reference>
<proteinExistence type="predicted"/>
<accession>A0AAE0LAK1</accession>
<keyword evidence="2" id="KW-1185">Reference proteome</keyword>
<comment type="caution">
    <text evidence="1">The sequence shown here is derived from an EMBL/GenBank/DDBJ whole genome shotgun (WGS) entry which is preliminary data.</text>
</comment>
<name>A0AAE0LAK1_9CHLO</name>
<dbReference type="Proteomes" id="UP001190700">
    <property type="component" value="Unassembled WGS sequence"/>
</dbReference>
<dbReference type="EMBL" id="LGRX02005606">
    <property type="protein sequence ID" value="KAK3278148.1"/>
    <property type="molecule type" value="Genomic_DNA"/>
</dbReference>
<evidence type="ECO:0000313" key="1">
    <source>
        <dbReference type="EMBL" id="KAK3278148.1"/>
    </source>
</evidence>